<gene>
    <name evidence="1" type="ORF">S03H2_20541</name>
</gene>
<dbReference type="EMBL" id="BARU01010834">
    <property type="protein sequence ID" value="GAH37896.1"/>
    <property type="molecule type" value="Genomic_DNA"/>
</dbReference>
<comment type="caution">
    <text evidence="1">The sequence shown here is derived from an EMBL/GenBank/DDBJ whole genome shotgun (WGS) entry which is preliminary data.</text>
</comment>
<dbReference type="InterPro" id="IPR027417">
    <property type="entry name" value="P-loop_NTPase"/>
</dbReference>
<sequence length="220" mass="25635">MMKKELIDEKEFKEFEENAAFIESEDLIKWTVENEFFLGIQQKILQKGAKLIVGPRGTGKTHQMRFAYNTCLHHKNKPLAIYASFTKYYHLEPFLSKKSNAITIFHTWVLSKILLSCYQLLYDLNKSDIELYEKGSILSQKDLEKFTSQTEKGTSQEWHDDIITNLTIDEVINTIEELAIKLGRTRTILLLDDAALTLTPEYLIEFFDVFRSLKKGRIQA</sequence>
<accession>X1EWX2</accession>
<dbReference type="AlphaFoldDB" id="X1EWX2"/>
<dbReference type="InterPro" id="IPR056955">
    <property type="entry name" value="ORC-CDC6-like"/>
</dbReference>
<name>X1EWX2_9ZZZZ</name>
<feature type="non-terminal residue" evidence="1">
    <location>
        <position position="220"/>
    </location>
</feature>
<dbReference type="SUPFAM" id="SSF52540">
    <property type="entry name" value="P-loop containing nucleoside triphosphate hydrolases"/>
    <property type="match status" value="1"/>
</dbReference>
<protein>
    <submittedName>
        <fullName evidence="1">Uncharacterized protein</fullName>
    </submittedName>
</protein>
<evidence type="ECO:0000313" key="1">
    <source>
        <dbReference type="EMBL" id="GAH37896.1"/>
    </source>
</evidence>
<dbReference type="Pfam" id="PF24389">
    <property type="entry name" value="ORC-CDC6-like"/>
    <property type="match status" value="1"/>
</dbReference>
<dbReference type="Gene3D" id="3.40.50.300">
    <property type="entry name" value="P-loop containing nucleotide triphosphate hydrolases"/>
    <property type="match status" value="1"/>
</dbReference>
<reference evidence="1" key="1">
    <citation type="journal article" date="2014" name="Front. Microbiol.">
        <title>High frequency of phylogenetically diverse reductive dehalogenase-homologous genes in deep subseafloor sedimentary metagenomes.</title>
        <authorList>
            <person name="Kawai M."/>
            <person name="Futagami T."/>
            <person name="Toyoda A."/>
            <person name="Takaki Y."/>
            <person name="Nishi S."/>
            <person name="Hori S."/>
            <person name="Arai W."/>
            <person name="Tsubouchi T."/>
            <person name="Morono Y."/>
            <person name="Uchiyama I."/>
            <person name="Ito T."/>
            <person name="Fujiyama A."/>
            <person name="Inagaki F."/>
            <person name="Takami H."/>
        </authorList>
    </citation>
    <scope>NUCLEOTIDE SEQUENCE</scope>
    <source>
        <strain evidence="1">Expedition CK06-06</strain>
    </source>
</reference>
<proteinExistence type="predicted"/>
<organism evidence="1">
    <name type="scientific">marine sediment metagenome</name>
    <dbReference type="NCBI Taxonomy" id="412755"/>
    <lineage>
        <taxon>unclassified sequences</taxon>
        <taxon>metagenomes</taxon>
        <taxon>ecological metagenomes</taxon>
    </lineage>
</organism>